<feature type="transmembrane region" description="Helical" evidence="2">
    <location>
        <begin position="417"/>
        <end position="438"/>
    </location>
</feature>
<dbReference type="AlphaFoldDB" id="A0A2H1H4S5"/>
<dbReference type="PANTHER" id="PTHR39599:SF2">
    <property type="entry name" value="ANCHORED PROTEIN, PUTATIVE (AFU_ORTHOLOGUE AFUA_1G09650)-RELATED"/>
    <property type="match status" value="1"/>
</dbReference>
<keyword evidence="2" id="KW-0812">Transmembrane</keyword>
<evidence type="ECO:0000256" key="3">
    <source>
        <dbReference type="SAM" id="SignalP"/>
    </source>
</evidence>
<dbReference type="Proteomes" id="UP000245764">
    <property type="component" value="Chromosome 12"/>
</dbReference>
<evidence type="ECO:0000256" key="2">
    <source>
        <dbReference type="SAM" id="Phobius"/>
    </source>
</evidence>
<protein>
    <recommendedName>
        <fullName evidence="6">GPI anchored protein</fullName>
    </recommendedName>
</protein>
<evidence type="ECO:0000313" key="4">
    <source>
        <dbReference type="EMBL" id="SMR60831.1"/>
    </source>
</evidence>
<sequence length="439" mass="45670">MKAFINWLALPTTLLAVVCQQACAVEELQWPRDEPRAEFHHDHEEILKREVEAEKRLKREIPLGMKKMGVDAGEKFFLDYWAFEGMHKGDTQELGGNSAELQQAVAMHKQYEKRRYWNLLGRDLFSRDFRCPGMTERCSSIGSELCCDAGQTCISTSEGVGCCPSGANCGNDIAGCNTAAGYTSCPNSPNGGCCIPGASCLDIGCVFYGTDTVVVAPATPSTTSRPSPNPSPTTITTDHTQIVLVTVSESGSVYTTTVVSATTVTILPSSVSPASSPRPTTSTSATAIQPVRPNSSAASTSTSRSPVSGCPTGFYMCSAVYLGGCCRVDRNCDTTSCPSTATTNVVETNGVTIGVAATATDGAGRALTGRCANGWQSCAPSLGGGCCPTQYACGIESCGATAAGGEGTGKVAPSEGAMVVLGWSFLVLAGSIGVGMIWL</sequence>
<organism evidence="4 5">
    <name type="scientific">Zymoseptoria tritici ST99CH_1E4</name>
    <dbReference type="NCBI Taxonomy" id="1276532"/>
    <lineage>
        <taxon>Eukaryota</taxon>
        <taxon>Fungi</taxon>
        <taxon>Dikarya</taxon>
        <taxon>Ascomycota</taxon>
        <taxon>Pezizomycotina</taxon>
        <taxon>Dothideomycetes</taxon>
        <taxon>Dothideomycetidae</taxon>
        <taxon>Mycosphaerellales</taxon>
        <taxon>Mycosphaerellaceae</taxon>
        <taxon>Zymoseptoria</taxon>
    </lineage>
</organism>
<proteinExistence type="predicted"/>
<dbReference type="EMBL" id="LT854264">
    <property type="protein sequence ID" value="SMR60831.1"/>
    <property type="molecule type" value="Genomic_DNA"/>
</dbReference>
<gene>
    <name evidence="4" type="ORF">ZT1E4_G10796</name>
</gene>
<feature type="signal peptide" evidence="3">
    <location>
        <begin position="1"/>
        <end position="24"/>
    </location>
</feature>
<keyword evidence="2" id="KW-0472">Membrane</keyword>
<evidence type="ECO:0000313" key="5">
    <source>
        <dbReference type="Proteomes" id="UP000245764"/>
    </source>
</evidence>
<keyword evidence="3" id="KW-0732">Signal</keyword>
<keyword evidence="2" id="KW-1133">Transmembrane helix</keyword>
<evidence type="ECO:0008006" key="6">
    <source>
        <dbReference type="Google" id="ProtNLM"/>
    </source>
</evidence>
<accession>A0A2H1H4S5</accession>
<feature type="chain" id="PRO_5013735897" description="GPI anchored protein" evidence="3">
    <location>
        <begin position="25"/>
        <end position="439"/>
    </location>
</feature>
<name>A0A2H1H4S5_ZYMTR</name>
<dbReference type="PANTHER" id="PTHR39599">
    <property type="entry name" value="GPI-ANCHORED PROTEIN (EUROFUNG)-RELATED-RELATED"/>
    <property type="match status" value="1"/>
</dbReference>
<reference evidence="5" key="1">
    <citation type="submission" date="2017-05" db="EMBL/GenBank/DDBJ databases">
        <authorList>
            <person name="Song R."/>
            <person name="Chenine A.L."/>
            <person name="Ruprecht R.M."/>
        </authorList>
    </citation>
    <scope>NUCLEOTIDE SEQUENCE [LARGE SCALE GENOMIC DNA]</scope>
</reference>
<feature type="region of interest" description="Disordered" evidence="1">
    <location>
        <begin position="268"/>
        <end position="307"/>
    </location>
</feature>
<evidence type="ECO:0000256" key="1">
    <source>
        <dbReference type="SAM" id="MobiDB-lite"/>
    </source>
</evidence>